<reference evidence="1 2" key="1">
    <citation type="submission" date="2020-07" db="EMBL/GenBank/DDBJ databases">
        <title>Sequencing the genomes of 1000 actinobacteria strains.</title>
        <authorList>
            <person name="Klenk H.-P."/>
        </authorList>
    </citation>
    <scope>NUCLEOTIDE SEQUENCE [LARGE SCALE GENOMIC DNA]</scope>
    <source>
        <strain evidence="1 2">DSM 23987</strain>
    </source>
</reference>
<sequence>MDEQGSSRDGARPLLSRRSVALGAAWSVPVILLATAAPAAAASGVAPVIGARLVADKQPANQFGQKAMDFVMTLTNTGNAAGSVQVLSVTSSATTGSTVGVPTTVTVPAGDKVDVSFSYIYTGNAGTATYTVSYRTDGGPVQVVQVKA</sequence>
<dbReference type="AlphaFoldDB" id="A0A852WEV9"/>
<accession>A0A852WEV9</accession>
<protein>
    <recommendedName>
        <fullName evidence="3">CARDB domain-containing protein</fullName>
    </recommendedName>
</protein>
<organism evidence="1 2">
    <name type="scientific">Pedococcus badiiscoriae</name>
    <dbReference type="NCBI Taxonomy" id="642776"/>
    <lineage>
        <taxon>Bacteria</taxon>
        <taxon>Bacillati</taxon>
        <taxon>Actinomycetota</taxon>
        <taxon>Actinomycetes</taxon>
        <taxon>Micrococcales</taxon>
        <taxon>Intrasporangiaceae</taxon>
        <taxon>Pedococcus</taxon>
    </lineage>
</organism>
<name>A0A852WEV9_9MICO</name>
<proteinExistence type="predicted"/>
<gene>
    <name evidence="1" type="ORF">BJ986_002035</name>
</gene>
<dbReference type="RefSeq" id="WP_179421882.1">
    <property type="nucleotide sequence ID" value="NZ_JACCAB010000001.1"/>
</dbReference>
<evidence type="ECO:0000313" key="1">
    <source>
        <dbReference type="EMBL" id="NYG07548.1"/>
    </source>
</evidence>
<keyword evidence="2" id="KW-1185">Reference proteome</keyword>
<dbReference type="EMBL" id="JACCAB010000001">
    <property type="protein sequence ID" value="NYG07548.1"/>
    <property type="molecule type" value="Genomic_DNA"/>
</dbReference>
<comment type="caution">
    <text evidence="1">The sequence shown here is derived from an EMBL/GenBank/DDBJ whole genome shotgun (WGS) entry which is preliminary data.</text>
</comment>
<evidence type="ECO:0008006" key="3">
    <source>
        <dbReference type="Google" id="ProtNLM"/>
    </source>
</evidence>
<dbReference type="Proteomes" id="UP000573599">
    <property type="component" value="Unassembled WGS sequence"/>
</dbReference>
<evidence type="ECO:0000313" key="2">
    <source>
        <dbReference type="Proteomes" id="UP000573599"/>
    </source>
</evidence>